<proteinExistence type="predicted"/>
<gene>
    <name evidence="1" type="ORF">FHR80_003431</name>
</gene>
<evidence type="ECO:0000313" key="2">
    <source>
        <dbReference type="Proteomes" id="UP000518206"/>
    </source>
</evidence>
<comment type="caution">
    <text evidence="1">The sequence shown here is derived from an EMBL/GenBank/DDBJ whole genome shotgun (WGS) entry which is preliminary data.</text>
</comment>
<reference evidence="1 2" key="2">
    <citation type="submission" date="2020-08" db="EMBL/GenBank/DDBJ databases">
        <authorList>
            <person name="Partida-Martinez L."/>
            <person name="Huntemann M."/>
            <person name="Clum A."/>
            <person name="Wang J."/>
            <person name="Palaniappan K."/>
            <person name="Ritter S."/>
            <person name="Chen I.-M."/>
            <person name="Stamatis D."/>
            <person name="Reddy T."/>
            <person name="O'Malley R."/>
            <person name="Daum C."/>
            <person name="Shapiro N."/>
            <person name="Ivanova N."/>
            <person name="Kyrpides N."/>
            <person name="Woyke T."/>
        </authorList>
    </citation>
    <scope>NUCLEOTIDE SEQUENCE [LARGE SCALE GENOMIC DNA]</scope>
    <source>
        <strain evidence="1 2">RAS26</strain>
    </source>
</reference>
<dbReference type="EMBL" id="JACHVX010000005">
    <property type="protein sequence ID" value="MBB2924498.1"/>
    <property type="molecule type" value="Genomic_DNA"/>
</dbReference>
<reference evidence="1 2" key="1">
    <citation type="submission" date="2020-08" db="EMBL/GenBank/DDBJ databases">
        <title>The Agave Microbiome: Exploring the role of microbial communities in plant adaptations to desert environments.</title>
        <authorList>
            <person name="Partida-Martinez L.P."/>
        </authorList>
    </citation>
    <scope>NUCLEOTIDE SEQUENCE [LARGE SCALE GENOMIC DNA]</scope>
    <source>
        <strain evidence="1 2">RAS26</strain>
    </source>
</reference>
<sequence length="186" mass="20549">MGSSDALGERVEYAVEGGSTDRVVAARACRAVMDVLDGVSVRAEVDCFSDVAADMPAEIRDAEAGLRGSGRTGFLHSDPWMAVPVDRSDEAAWDLVRRYASWSINVDLYGTEPPPLATFHDCGHSIVARLTAEEAADLTRRLKGIAPVRPLSEIHEERAVERERARGARTAERRARWRARFQRSRT</sequence>
<dbReference type="AlphaFoldDB" id="A0A7W4UJ66"/>
<protein>
    <submittedName>
        <fullName evidence="1">Uncharacterized protein</fullName>
    </submittedName>
</protein>
<dbReference type="RefSeq" id="WP_183297286.1">
    <property type="nucleotide sequence ID" value="NZ_JACHVX010000005.1"/>
</dbReference>
<dbReference type="Proteomes" id="UP000518206">
    <property type="component" value="Unassembled WGS sequence"/>
</dbReference>
<accession>A0A7W4UJ66</accession>
<evidence type="ECO:0000313" key="1">
    <source>
        <dbReference type="EMBL" id="MBB2924498.1"/>
    </source>
</evidence>
<name>A0A7W4UJ66_9CELL</name>
<organism evidence="1 2">
    <name type="scientific">Cellulomonas cellasea</name>
    <dbReference type="NCBI Taxonomy" id="43670"/>
    <lineage>
        <taxon>Bacteria</taxon>
        <taxon>Bacillati</taxon>
        <taxon>Actinomycetota</taxon>
        <taxon>Actinomycetes</taxon>
        <taxon>Micrococcales</taxon>
        <taxon>Cellulomonadaceae</taxon>
        <taxon>Cellulomonas</taxon>
    </lineage>
</organism>